<protein>
    <submittedName>
        <fullName evidence="5">DNA-binding transcriptional regulator YhcF, GntR family</fullName>
    </submittedName>
</protein>
<dbReference type="Proteomes" id="UP000234462">
    <property type="component" value="Unassembled WGS sequence"/>
</dbReference>
<organism evidence="5 6">
    <name type="scientific">Brevibacterium jeotgali</name>
    <dbReference type="NCBI Taxonomy" id="1262550"/>
    <lineage>
        <taxon>Bacteria</taxon>
        <taxon>Bacillati</taxon>
        <taxon>Actinomycetota</taxon>
        <taxon>Actinomycetes</taxon>
        <taxon>Micrococcales</taxon>
        <taxon>Brevibacteriaceae</taxon>
        <taxon>Brevibacterium</taxon>
    </lineage>
</organism>
<dbReference type="SUPFAM" id="SSF46785">
    <property type="entry name" value="Winged helix' DNA-binding domain"/>
    <property type="match status" value="1"/>
</dbReference>
<dbReference type="RefSeq" id="WP_101587058.1">
    <property type="nucleotide sequence ID" value="NZ_FXZM01000001.1"/>
</dbReference>
<evidence type="ECO:0000256" key="2">
    <source>
        <dbReference type="ARBA" id="ARBA00023125"/>
    </source>
</evidence>
<keyword evidence="1" id="KW-0805">Transcription regulation</keyword>
<feature type="domain" description="HTH gntR-type" evidence="4">
    <location>
        <begin position="7"/>
        <end position="75"/>
    </location>
</feature>
<evidence type="ECO:0000313" key="6">
    <source>
        <dbReference type="Proteomes" id="UP000234462"/>
    </source>
</evidence>
<sequence length="125" mass="14012">MQFDTSTPIWVQLVADFSRRMATGTWAAGARVPGVRELAVDVGVNPNTVQRALAELERAGLCRSERTAGRYVTDDEDRLDRLRIELVGDAADDFIRRARGLGMGRAQVQELLEERWNDHDGDDRA</sequence>
<evidence type="ECO:0000256" key="1">
    <source>
        <dbReference type="ARBA" id="ARBA00023015"/>
    </source>
</evidence>
<evidence type="ECO:0000313" key="5">
    <source>
        <dbReference type="EMBL" id="SMY10707.1"/>
    </source>
</evidence>
<gene>
    <name evidence="5" type="ORF">BJEO58_00280</name>
</gene>
<reference evidence="6" key="1">
    <citation type="submission" date="2017-03" db="EMBL/GenBank/DDBJ databases">
        <authorList>
            <person name="Monnet C."/>
        </authorList>
    </citation>
    <scope>NUCLEOTIDE SEQUENCE [LARGE SCALE GENOMIC DNA]</scope>
    <source>
        <strain evidence="6">SJ5-8</strain>
    </source>
</reference>
<dbReference type="SMART" id="SM00345">
    <property type="entry name" value="HTH_GNTR"/>
    <property type="match status" value="1"/>
</dbReference>
<accession>A0A2H1L1D0</accession>
<dbReference type="PROSITE" id="PS50949">
    <property type="entry name" value="HTH_GNTR"/>
    <property type="match status" value="1"/>
</dbReference>
<dbReference type="GO" id="GO:0003677">
    <property type="term" value="F:DNA binding"/>
    <property type="evidence" value="ECO:0007669"/>
    <property type="project" value="UniProtKB-KW"/>
</dbReference>
<dbReference type="PANTHER" id="PTHR38445">
    <property type="entry name" value="HTH-TYPE TRANSCRIPTIONAL REPRESSOR YTRA"/>
    <property type="match status" value="1"/>
</dbReference>
<dbReference type="AlphaFoldDB" id="A0A2H1L1D0"/>
<evidence type="ECO:0000259" key="4">
    <source>
        <dbReference type="PROSITE" id="PS50949"/>
    </source>
</evidence>
<dbReference type="InterPro" id="IPR000524">
    <property type="entry name" value="Tscrpt_reg_HTH_GntR"/>
</dbReference>
<dbReference type="GO" id="GO:0003700">
    <property type="term" value="F:DNA-binding transcription factor activity"/>
    <property type="evidence" value="ECO:0007669"/>
    <property type="project" value="InterPro"/>
</dbReference>
<proteinExistence type="predicted"/>
<keyword evidence="3" id="KW-0804">Transcription</keyword>
<dbReference type="Gene3D" id="1.10.10.10">
    <property type="entry name" value="Winged helix-like DNA-binding domain superfamily/Winged helix DNA-binding domain"/>
    <property type="match status" value="1"/>
</dbReference>
<dbReference type="CDD" id="cd07377">
    <property type="entry name" value="WHTH_GntR"/>
    <property type="match status" value="1"/>
</dbReference>
<name>A0A2H1L1D0_9MICO</name>
<dbReference type="InterPro" id="IPR036388">
    <property type="entry name" value="WH-like_DNA-bd_sf"/>
</dbReference>
<evidence type="ECO:0000256" key="3">
    <source>
        <dbReference type="ARBA" id="ARBA00023163"/>
    </source>
</evidence>
<dbReference type="InterPro" id="IPR036390">
    <property type="entry name" value="WH_DNA-bd_sf"/>
</dbReference>
<keyword evidence="2 5" id="KW-0238">DNA-binding</keyword>
<dbReference type="Pfam" id="PF00392">
    <property type="entry name" value="GntR"/>
    <property type="match status" value="1"/>
</dbReference>
<dbReference type="PANTHER" id="PTHR38445:SF6">
    <property type="entry name" value="GNTR-FAMILY TRANSCRIPTIONAL REGULATOR"/>
    <property type="match status" value="1"/>
</dbReference>
<keyword evidence="6" id="KW-1185">Reference proteome</keyword>
<dbReference type="OrthoDB" id="4307011at2"/>
<dbReference type="EMBL" id="FXZM01000001">
    <property type="protein sequence ID" value="SMY10707.1"/>
    <property type="molecule type" value="Genomic_DNA"/>
</dbReference>